<feature type="compositionally biased region" description="Basic residues" evidence="1">
    <location>
        <begin position="279"/>
        <end position="293"/>
    </location>
</feature>
<dbReference type="EMBL" id="LLXL01000175">
    <property type="protein sequence ID" value="PKK76597.1"/>
    <property type="molecule type" value="Genomic_DNA"/>
</dbReference>
<dbReference type="AlphaFoldDB" id="A0A2N1NRT2"/>
<reference evidence="2 3" key="1">
    <citation type="submission" date="2016-04" db="EMBL/GenBank/DDBJ databases">
        <title>Genome analyses suggest a sexual origin of heterokaryosis in a supposedly ancient asexual fungus.</title>
        <authorList>
            <person name="Ropars J."/>
            <person name="Sedzielewska K."/>
            <person name="Noel J."/>
            <person name="Charron P."/>
            <person name="Farinelli L."/>
            <person name="Marton T."/>
            <person name="Kruger M."/>
            <person name="Pelin A."/>
            <person name="Brachmann A."/>
            <person name="Corradi N."/>
        </authorList>
    </citation>
    <scope>NUCLEOTIDE SEQUENCE [LARGE SCALE GENOMIC DNA]</scope>
    <source>
        <strain evidence="2 3">C2</strain>
    </source>
</reference>
<dbReference type="Proteomes" id="UP000233469">
    <property type="component" value="Unassembled WGS sequence"/>
</dbReference>
<protein>
    <submittedName>
        <fullName evidence="2">Uncharacterized protein</fullName>
    </submittedName>
</protein>
<gene>
    <name evidence="2" type="ORF">RhiirC2_733940</name>
</gene>
<evidence type="ECO:0000313" key="2">
    <source>
        <dbReference type="EMBL" id="PKK76597.1"/>
    </source>
</evidence>
<name>A0A2N1NRT2_9GLOM</name>
<comment type="caution">
    <text evidence="2">The sequence shown here is derived from an EMBL/GenBank/DDBJ whole genome shotgun (WGS) entry which is preliminary data.</text>
</comment>
<accession>A0A2N1NRT2</accession>
<evidence type="ECO:0000313" key="3">
    <source>
        <dbReference type="Proteomes" id="UP000233469"/>
    </source>
</evidence>
<organism evidence="2 3">
    <name type="scientific">Rhizophagus irregularis</name>
    <dbReference type="NCBI Taxonomy" id="588596"/>
    <lineage>
        <taxon>Eukaryota</taxon>
        <taxon>Fungi</taxon>
        <taxon>Fungi incertae sedis</taxon>
        <taxon>Mucoromycota</taxon>
        <taxon>Glomeromycotina</taxon>
        <taxon>Glomeromycetes</taxon>
        <taxon>Glomerales</taxon>
        <taxon>Glomeraceae</taxon>
        <taxon>Rhizophagus</taxon>
    </lineage>
</organism>
<dbReference type="VEuPathDB" id="FungiDB:RhiirA1_421985"/>
<reference evidence="2 3" key="2">
    <citation type="submission" date="2017-10" db="EMBL/GenBank/DDBJ databases">
        <title>Extensive intraspecific genome diversity in a model arbuscular mycorrhizal fungus.</title>
        <authorList>
            <person name="Chen E.C.H."/>
            <person name="Morin E."/>
            <person name="Baudet D."/>
            <person name="Noel J."/>
            <person name="Ndikumana S."/>
            <person name="Charron P."/>
            <person name="St-Onge C."/>
            <person name="Giorgi J."/>
            <person name="Grigoriev I.V."/>
            <person name="Roux C."/>
            <person name="Martin F.M."/>
            <person name="Corradi N."/>
        </authorList>
    </citation>
    <scope>NUCLEOTIDE SEQUENCE [LARGE SCALE GENOMIC DNA]</scope>
    <source>
        <strain evidence="2 3">C2</strain>
    </source>
</reference>
<feature type="region of interest" description="Disordered" evidence="1">
    <location>
        <begin position="272"/>
        <end position="293"/>
    </location>
</feature>
<sequence length="293" mass="34600">MKVLKETFKDERKFEKIIQDVPNILQKSPTKNFKNKEWESEISVNEYRWNRDSSCYYIRCSCFFLYYQYRQTFKISDFFRSAEKLAVLTFRPVSKVDINSKTNICVFAIQRSTMANSVKYVIEIKVPEIPENYNDLIWSVINRKQECQKINNNFITASQFSEPSSLFSECKWKIGSDFRVLAVQKLCQNEHIIPFSIAEMQVTNQNSCNQNDVTRNETTLLKLQKDYGIQHTSDLPLLLKLLKNKLPYHEEINKNVKSPEICEYFDATKISPKHESKMGGKKQQKKKKNKKKH</sequence>
<evidence type="ECO:0000256" key="1">
    <source>
        <dbReference type="SAM" id="MobiDB-lite"/>
    </source>
</evidence>
<proteinExistence type="predicted"/>